<evidence type="ECO:0000256" key="6">
    <source>
        <dbReference type="ARBA" id="ARBA00047110"/>
    </source>
</evidence>
<dbReference type="GO" id="GO:0019843">
    <property type="term" value="F:rRNA binding"/>
    <property type="evidence" value="ECO:0007669"/>
    <property type="project" value="UniProtKB-UniRule"/>
</dbReference>
<comment type="subunit">
    <text evidence="6 7">Part of the 30S ribosomal subunit. Contacts proteins S3 and S10.</text>
</comment>
<comment type="similarity">
    <text evidence="2 7">Belongs to the universal ribosomal protein uS14 family.</text>
</comment>
<dbReference type="Proteomes" id="UP000503278">
    <property type="component" value="Chromosome"/>
</dbReference>
<evidence type="ECO:0000256" key="3">
    <source>
        <dbReference type="ARBA" id="ARBA00022980"/>
    </source>
</evidence>
<evidence type="ECO:0000256" key="1">
    <source>
        <dbReference type="ARBA" id="ARBA00003686"/>
    </source>
</evidence>
<keyword evidence="4 7" id="KW-0687">Ribonucleoprotein</keyword>
<dbReference type="Gene3D" id="4.10.830.10">
    <property type="entry name" value="30s Ribosomal Protein S14, Chain N"/>
    <property type="match status" value="1"/>
</dbReference>
<dbReference type="HAMAP" id="MF_00537">
    <property type="entry name" value="Ribosomal_uS14_1"/>
    <property type="match status" value="1"/>
</dbReference>
<dbReference type="EMBL" id="CP051682">
    <property type="protein sequence ID" value="QJD96867.1"/>
    <property type="molecule type" value="Genomic_DNA"/>
</dbReference>
<keyword evidence="9" id="KW-1185">Reference proteome</keyword>
<dbReference type="InterPro" id="IPR023036">
    <property type="entry name" value="Ribosomal_uS14_bac/plastid"/>
</dbReference>
<dbReference type="InterPro" id="IPR043140">
    <property type="entry name" value="Ribosomal_uS14_sf"/>
</dbReference>
<evidence type="ECO:0000256" key="7">
    <source>
        <dbReference type="HAMAP-Rule" id="MF_00537"/>
    </source>
</evidence>
<dbReference type="NCBIfam" id="NF006477">
    <property type="entry name" value="PRK08881.1"/>
    <property type="match status" value="1"/>
</dbReference>
<dbReference type="AlphaFoldDB" id="A0A7L5E376"/>
<dbReference type="InterPro" id="IPR001209">
    <property type="entry name" value="Ribosomal_uS14"/>
</dbReference>
<evidence type="ECO:0000256" key="5">
    <source>
        <dbReference type="ARBA" id="ARBA00035167"/>
    </source>
</evidence>
<dbReference type="KEGG" id="mrob:HH214_13800"/>
<keyword evidence="7" id="KW-0694">RNA-binding</keyword>
<name>A0A7L5E376_9SPHI</name>
<reference evidence="8 9" key="1">
    <citation type="submission" date="2020-04" db="EMBL/GenBank/DDBJ databases">
        <title>Genome sequencing of novel species.</title>
        <authorList>
            <person name="Heo J."/>
            <person name="Kim S.-J."/>
            <person name="Kim J.-S."/>
            <person name="Hong S.-B."/>
            <person name="Kwon S.-W."/>
        </authorList>
    </citation>
    <scope>NUCLEOTIDE SEQUENCE [LARGE SCALE GENOMIC DNA]</scope>
    <source>
        <strain evidence="8 9">F39-2</strain>
    </source>
</reference>
<comment type="function">
    <text evidence="1 7">Binds 16S rRNA, required for the assembly of 30S particles and may also be responsible for determining the conformation of the 16S rRNA at the A site.</text>
</comment>
<proteinExistence type="inferred from homology"/>
<dbReference type="GO" id="GO:0005737">
    <property type="term" value="C:cytoplasm"/>
    <property type="evidence" value="ECO:0007669"/>
    <property type="project" value="UniProtKB-ARBA"/>
</dbReference>
<evidence type="ECO:0000313" key="9">
    <source>
        <dbReference type="Proteomes" id="UP000503278"/>
    </source>
</evidence>
<dbReference type="PANTHER" id="PTHR19836:SF19">
    <property type="entry name" value="SMALL RIBOSOMAL SUBUNIT PROTEIN US14M"/>
    <property type="match status" value="1"/>
</dbReference>
<organism evidence="8 9">
    <name type="scientific">Mucilaginibacter robiniae</name>
    <dbReference type="NCBI Taxonomy" id="2728022"/>
    <lineage>
        <taxon>Bacteria</taxon>
        <taxon>Pseudomonadati</taxon>
        <taxon>Bacteroidota</taxon>
        <taxon>Sphingobacteriia</taxon>
        <taxon>Sphingobacteriales</taxon>
        <taxon>Sphingobacteriaceae</taxon>
        <taxon>Mucilaginibacter</taxon>
    </lineage>
</organism>
<dbReference type="InterPro" id="IPR018271">
    <property type="entry name" value="Ribosomal_uS14_CS"/>
</dbReference>
<evidence type="ECO:0000313" key="8">
    <source>
        <dbReference type="EMBL" id="QJD96867.1"/>
    </source>
</evidence>
<keyword evidence="3 7" id="KW-0689">Ribosomal protein</keyword>
<dbReference type="PANTHER" id="PTHR19836">
    <property type="entry name" value="30S RIBOSOMAL PROTEIN S14"/>
    <property type="match status" value="1"/>
</dbReference>
<dbReference type="Pfam" id="PF00253">
    <property type="entry name" value="Ribosomal_S14"/>
    <property type="match status" value="1"/>
</dbReference>
<evidence type="ECO:0000256" key="2">
    <source>
        <dbReference type="ARBA" id="ARBA00009083"/>
    </source>
</evidence>
<gene>
    <name evidence="7 8" type="primary">rpsN</name>
    <name evidence="8" type="ORF">HH214_13800</name>
</gene>
<protein>
    <recommendedName>
        <fullName evidence="5 7">Small ribosomal subunit protein uS14</fullName>
    </recommendedName>
</protein>
<dbReference type="GO" id="GO:0015935">
    <property type="term" value="C:small ribosomal subunit"/>
    <property type="evidence" value="ECO:0007669"/>
    <property type="project" value="TreeGrafter"/>
</dbReference>
<dbReference type="GO" id="GO:0003735">
    <property type="term" value="F:structural constituent of ribosome"/>
    <property type="evidence" value="ECO:0007669"/>
    <property type="project" value="InterPro"/>
</dbReference>
<dbReference type="SUPFAM" id="SSF57716">
    <property type="entry name" value="Glucocorticoid receptor-like (DNA-binding domain)"/>
    <property type="match status" value="1"/>
</dbReference>
<keyword evidence="7" id="KW-0699">rRNA-binding</keyword>
<dbReference type="RefSeq" id="WP_169608580.1">
    <property type="nucleotide sequence ID" value="NZ_CP051682.1"/>
</dbReference>
<dbReference type="PROSITE" id="PS00527">
    <property type="entry name" value="RIBOSOMAL_S14"/>
    <property type="match status" value="1"/>
</dbReference>
<evidence type="ECO:0000256" key="4">
    <source>
        <dbReference type="ARBA" id="ARBA00023274"/>
    </source>
</evidence>
<sequence length="89" mass="9986">MAKEGIKARERKRAQLVARYAEKRAALKAAGDYEALDKLPKASSPVKLHNRCKLTGRPRGYMRQFGISRVTFREMALAGKIPGVKKASW</sequence>
<dbReference type="GO" id="GO:0006412">
    <property type="term" value="P:translation"/>
    <property type="evidence" value="ECO:0007669"/>
    <property type="project" value="UniProtKB-UniRule"/>
</dbReference>
<accession>A0A7L5E376</accession>